<dbReference type="PANTHER" id="PTHR10519">
    <property type="entry name" value="GABA-B RECEPTOR"/>
    <property type="match status" value="1"/>
</dbReference>
<keyword evidence="11" id="KW-1185">Reference proteome</keyword>
<dbReference type="Pfam" id="PF01094">
    <property type="entry name" value="ANF_receptor"/>
    <property type="match status" value="1"/>
</dbReference>
<evidence type="ECO:0000313" key="10">
    <source>
        <dbReference type="EMBL" id="CAI9732005.1"/>
    </source>
</evidence>
<dbReference type="PANTHER" id="PTHR10519:SF46">
    <property type="entry name" value="METABOTROPIC GABA-B RECEPTOR SUBTYPE 3, ISOFORM A"/>
    <property type="match status" value="1"/>
</dbReference>
<dbReference type="Proteomes" id="UP001162480">
    <property type="component" value="Chromosome 13"/>
</dbReference>
<dbReference type="GO" id="GO:0004965">
    <property type="term" value="F:G protein-coupled GABA receptor activity"/>
    <property type="evidence" value="ECO:0007669"/>
    <property type="project" value="InterPro"/>
</dbReference>
<dbReference type="GO" id="GO:0007214">
    <property type="term" value="P:gamma-aminobutyric acid signaling pathway"/>
    <property type="evidence" value="ECO:0007669"/>
    <property type="project" value="TreeGrafter"/>
</dbReference>
<dbReference type="InterPro" id="IPR002455">
    <property type="entry name" value="GPCR3_GABA-B"/>
</dbReference>
<dbReference type="GO" id="GO:0038039">
    <property type="term" value="C:G protein-coupled receptor heterodimeric complex"/>
    <property type="evidence" value="ECO:0007669"/>
    <property type="project" value="TreeGrafter"/>
</dbReference>
<sequence>MRFKSTTANVCDPGIATDALYNLIYCKPEMIMFIGGACTEVTKTLGEIVPYWNLILLSYASVSPALSKREVYKTLVSVAQADSSYNVARMLFIKHFRWDTVATIYEDMEKFSLEILVFGD</sequence>
<evidence type="ECO:0000259" key="9">
    <source>
        <dbReference type="Pfam" id="PF01094"/>
    </source>
</evidence>
<name>A0AA36FBL1_OCTVU</name>
<dbReference type="InterPro" id="IPR028082">
    <property type="entry name" value="Peripla_BP_I"/>
</dbReference>
<evidence type="ECO:0000256" key="5">
    <source>
        <dbReference type="ARBA" id="ARBA00023136"/>
    </source>
</evidence>
<evidence type="ECO:0000256" key="2">
    <source>
        <dbReference type="ARBA" id="ARBA00022692"/>
    </source>
</evidence>
<keyword evidence="2" id="KW-0812">Transmembrane</keyword>
<organism evidence="10 11">
    <name type="scientific">Octopus vulgaris</name>
    <name type="common">Common octopus</name>
    <dbReference type="NCBI Taxonomy" id="6645"/>
    <lineage>
        <taxon>Eukaryota</taxon>
        <taxon>Metazoa</taxon>
        <taxon>Spiralia</taxon>
        <taxon>Lophotrochozoa</taxon>
        <taxon>Mollusca</taxon>
        <taxon>Cephalopoda</taxon>
        <taxon>Coleoidea</taxon>
        <taxon>Octopodiformes</taxon>
        <taxon>Octopoda</taxon>
        <taxon>Incirrata</taxon>
        <taxon>Octopodidae</taxon>
        <taxon>Octopus</taxon>
    </lineage>
</organism>
<dbReference type="EMBL" id="OX597826">
    <property type="protein sequence ID" value="CAI9732005.1"/>
    <property type="molecule type" value="Genomic_DNA"/>
</dbReference>
<protein>
    <recommendedName>
        <fullName evidence="9">Receptor ligand binding region domain-containing protein</fullName>
    </recommendedName>
</protein>
<gene>
    <name evidence="10" type="ORF">OCTVUL_1B005500</name>
</gene>
<proteinExistence type="predicted"/>
<comment type="subcellular location">
    <subcellularLocation>
        <location evidence="1">Membrane</location>
    </subcellularLocation>
</comment>
<keyword evidence="3" id="KW-1133">Transmembrane helix</keyword>
<keyword evidence="8" id="KW-0807">Transducer</keyword>
<evidence type="ECO:0000256" key="4">
    <source>
        <dbReference type="ARBA" id="ARBA00023040"/>
    </source>
</evidence>
<keyword evidence="4" id="KW-0297">G-protein coupled receptor</keyword>
<dbReference type="InterPro" id="IPR001828">
    <property type="entry name" value="ANF_lig-bd_rcpt"/>
</dbReference>
<evidence type="ECO:0000256" key="3">
    <source>
        <dbReference type="ARBA" id="ARBA00022989"/>
    </source>
</evidence>
<keyword evidence="7" id="KW-0325">Glycoprotein</keyword>
<evidence type="ECO:0000256" key="6">
    <source>
        <dbReference type="ARBA" id="ARBA00023170"/>
    </source>
</evidence>
<reference evidence="10" key="1">
    <citation type="submission" date="2023-08" db="EMBL/GenBank/DDBJ databases">
        <authorList>
            <person name="Alioto T."/>
            <person name="Alioto T."/>
            <person name="Gomez Garrido J."/>
        </authorList>
    </citation>
    <scope>NUCLEOTIDE SEQUENCE</scope>
</reference>
<evidence type="ECO:0000256" key="8">
    <source>
        <dbReference type="ARBA" id="ARBA00023224"/>
    </source>
</evidence>
<accession>A0AA36FBL1</accession>
<evidence type="ECO:0000256" key="7">
    <source>
        <dbReference type="ARBA" id="ARBA00023180"/>
    </source>
</evidence>
<dbReference type="Gene3D" id="3.40.50.2300">
    <property type="match status" value="1"/>
</dbReference>
<dbReference type="AlphaFoldDB" id="A0AA36FBL1"/>
<evidence type="ECO:0000313" key="11">
    <source>
        <dbReference type="Proteomes" id="UP001162480"/>
    </source>
</evidence>
<dbReference type="SUPFAM" id="SSF53822">
    <property type="entry name" value="Periplasmic binding protein-like I"/>
    <property type="match status" value="1"/>
</dbReference>
<evidence type="ECO:0000256" key="1">
    <source>
        <dbReference type="ARBA" id="ARBA00004370"/>
    </source>
</evidence>
<feature type="domain" description="Receptor ligand binding region" evidence="9">
    <location>
        <begin position="11"/>
        <end position="109"/>
    </location>
</feature>
<keyword evidence="5" id="KW-0472">Membrane</keyword>
<keyword evidence="6" id="KW-0675">Receptor</keyword>